<dbReference type="Proteomes" id="UP000800041">
    <property type="component" value="Unassembled WGS sequence"/>
</dbReference>
<sequence>MPKLQEQLSRCIHKDIITSSYISCLSSRAHLFEQQNNLTGRSLSYRSTIAPMHCCISRQCHHLRTGGCIADCSLFTD</sequence>
<protein>
    <submittedName>
        <fullName evidence="1">Uncharacterized protein</fullName>
    </submittedName>
</protein>
<evidence type="ECO:0000313" key="1">
    <source>
        <dbReference type="EMBL" id="KAF1991224.1"/>
    </source>
</evidence>
<accession>A0A6G1HDS5</accession>
<dbReference type="EMBL" id="ML977140">
    <property type="protein sequence ID" value="KAF1991224.1"/>
    <property type="molecule type" value="Genomic_DNA"/>
</dbReference>
<reference evidence="1" key="1">
    <citation type="journal article" date="2020" name="Stud. Mycol.">
        <title>101 Dothideomycetes genomes: a test case for predicting lifestyles and emergence of pathogens.</title>
        <authorList>
            <person name="Haridas S."/>
            <person name="Albert R."/>
            <person name="Binder M."/>
            <person name="Bloem J."/>
            <person name="Labutti K."/>
            <person name="Salamov A."/>
            <person name="Andreopoulos B."/>
            <person name="Baker S."/>
            <person name="Barry K."/>
            <person name="Bills G."/>
            <person name="Bluhm B."/>
            <person name="Cannon C."/>
            <person name="Castanera R."/>
            <person name="Culley D."/>
            <person name="Daum C."/>
            <person name="Ezra D."/>
            <person name="Gonzalez J."/>
            <person name="Henrissat B."/>
            <person name="Kuo A."/>
            <person name="Liang C."/>
            <person name="Lipzen A."/>
            <person name="Lutzoni F."/>
            <person name="Magnuson J."/>
            <person name="Mondo S."/>
            <person name="Nolan M."/>
            <person name="Ohm R."/>
            <person name="Pangilinan J."/>
            <person name="Park H.-J."/>
            <person name="Ramirez L."/>
            <person name="Alfaro M."/>
            <person name="Sun H."/>
            <person name="Tritt A."/>
            <person name="Yoshinaga Y."/>
            <person name="Zwiers L.-H."/>
            <person name="Turgeon B."/>
            <person name="Goodwin S."/>
            <person name="Spatafora J."/>
            <person name="Crous P."/>
            <person name="Grigoriev I."/>
        </authorList>
    </citation>
    <scope>NUCLEOTIDE SEQUENCE</scope>
    <source>
        <strain evidence="1">CBS 113979</strain>
    </source>
</reference>
<proteinExistence type="predicted"/>
<name>A0A6G1HDS5_9PEZI</name>
<evidence type="ECO:0000313" key="2">
    <source>
        <dbReference type="Proteomes" id="UP000800041"/>
    </source>
</evidence>
<gene>
    <name evidence="1" type="ORF">K402DRAFT_389407</name>
</gene>
<keyword evidence="2" id="KW-1185">Reference proteome</keyword>
<organism evidence="1 2">
    <name type="scientific">Aulographum hederae CBS 113979</name>
    <dbReference type="NCBI Taxonomy" id="1176131"/>
    <lineage>
        <taxon>Eukaryota</taxon>
        <taxon>Fungi</taxon>
        <taxon>Dikarya</taxon>
        <taxon>Ascomycota</taxon>
        <taxon>Pezizomycotina</taxon>
        <taxon>Dothideomycetes</taxon>
        <taxon>Pleosporomycetidae</taxon>
        <taxon>Aulographales</taxon>
        <taxon>Aulographaceae</taxon>
    </lineage>
</organism>
<dbReference type="AlphaFoldDB" id="A0A6G1HDS5"/>